<evidence type="ECO:0000313" key="2">
    <source>
        <dbReference type="EMBL" id="WZJ19970.1"/>
    </source>
</evidence>
<evidence type="ECO:0008006" key="4">
    <source>
        <dbReference type="Google" id="ProtNLM"/>
    </source>
</evidence>
<feature type="coiled-coil region" evidence="1">
    <location>
        <begin position="83"/>
        <end position="110"/>
    </location>
</feature>
<name>A0ABZ2XBP7_9RHOO</name>
<proteinExistence type="predicted"/>
<evidence type="ECO:0000313" key="3">
    <source>
        <dbReference type="Proteomes" id="UP001479520"/>
    </source>
</evidence>
<dbReference type="RefSeq" id="WP_341742869.1">
    <property type="nucleotide sequence ID" value="NZ_CP151406.1"/>
</dbReference>
<sequence length="134" mass="14612">MENAAILWTPTASAVKPTEAAQCGEIGLYISCYADGAIAGKWNWQVYNDDFRAAGVVDTRDQAVEIAEKIAAGGVEAIRAHCASEIIERLSRYQAEINELRENLREYSDEDVDTDYHRGYAAGLAAARAALESL</sequence>
<accession>A0ABZ2XBP7</accession>
<keyword evidence="3" id="KW-1185">Reference proteome</keyword>
<reference evidence="2 3" key="1">
    <citation type="submission" date="2024-04" db="EMBL/GenBank/DDBJ databases">
        <title>Dissimilatory iodate-reducing microorganisms contribute to the enrichment of iodine in groundwater.</title>
        <authorList>
            <person name="Jiang Z."/>
        </authorList>
    </citation>
    <scope>NUCLEOTIDE SEQUENCE [LARGE SCALE GENOMIC DNA]</scope>
    <source>
        <strain evidence="2 3">NCP973</strain>
    </source>
</reference>
<evidence type="ECO:0000256" key="1">
    <source>
        <dbReference type="SAM" id="Coils"/>
    </source>
</evidence>
<dbReference type="Proteomes" id="UP001479520">
    <property type="component" value="Chromosome"/>
</dbReference>
<protein>
    <recommendedName>
        <fullName evidence="4">DUF4375 domain-containing protein</fullName>
    </recommendedName>
</protein>
<keyword evidence="1" id="KW-0175">Coiled coil</keyword>
<gene>
    <name evidence="2" type="ORF">AADV58_08295</name>
</gene>
<dbReference type="EMBL" id="CP151406">
    <property type="protein sequence ID" value="WZJ19970.1"/>
    <property type="molecule type" value="Genomic_DNA"/>
</dbReference>
<organism evidence="2 3">
    <name type="scientific">Azonexus hydrophilus</name>
    <dbReference type="NCBI Taxonomy" id="418702"/>
    <lineage>
        <taxon>Bacteria</taxon>
        <taxon>Pseudomonadati</taxon>
        <taxon>Pseudomonadota</taxon>
        <taxon>Betaproteobacteria</taxon>
        <taxon>Rhodocyclales</taxon>
        <taxon>Azonexaceae</taxon>
        <taxon>Azonexus</taxon>
    </lineage>
</organism>